<dbReference type="STRING" id="244447.ENSCSEP00000005403"/>
<dbReference type="Gene3D" id="1.20.58.60">
    <property type="match status" value="1"/>
</dbReference>
<dbReference type="GeneTree" id="ENSGT00940000154656"/>
<feature type="compositionally biased region" description="Low complexity" evidence="11">
    <location>
        <begin position="279"/>
        <end position="301"/>
    </location>
</feature>
<dbReference type="OMA" id="GRCQEFH"/>
<reference evidence="13 14" key="1">
    <citation type="journal article" date="2014" name="Nat. Genet.">
        <title>Whole-genome sequence of a flatfish provides insights into ZW sex chromosome evolution and adaptation to a benthic lifestyle.</title>
        <authorList>
            <person name="Chen S."/>
            <person name="Zhang G."/>
            <person name="Shao C."/>
            <person name="Huang Q."/>
            <person name="Liu G."/>
            <person name="Zhang P."/>
            <person name="Song W."/>
            <person name="An N."/>
            <person name="Chalopin D."/>
            <person name="Volff J.N."/>
            <person name="Hong Y."/>
            <person name="Li Q."/>
            <person name="Sha Z."/>
            <person name="Zhou H."/>
            <person name="Xie M."/>
            <person name="Yu Q."/>
            <person name="Liu Y."/>
            <person name="Xiang H."/>
            <person name="Wang N."/>
            <person name="Wu K."/>
            <person name="Yang C."/>
            <person name="Zhou Q."/>
            <person name="Liao X."/>
            <person name="Yang L."/>
            <person name="Hu Q."/>
            <person name="Zhang J."/>
            <person name="Meng L."/>
            <person name="Jin L."/>
            <person name="Tian Y."/>
            <person name="Lian J."/>
            <person name="Yang J."/>
            <person name="Miao G."/>
            <person name="Liu S."/>
            <person name="Liang Z."/>
            <person name="Yan F."/>
            <person name="Li Y."/>
            <person name="Sun B."/>
            <person name="Zhang H."/>
            <person name="Zhang J."/>
            <person name="Zhu Y."/>
            <person name="Du M."/>
            <person name="Zhao Y."/>
            <person name="Schartl M."/>
            <person name="Tang Q."/>
            <person name="Wang J."/>
        </authorList>
    </citation>
    <scope>NUCLEOTIDE SEQUENCE</scope>
</reference>
<feature type="topological domain" description="Cytoplasmic" evidence="9">
    <location>
        <begin position="1"/>
        <end position="332"/>
    </location>
</feature>
<keyword evidence="6 9" id="KW-0472">Membrane</keyword>
<accession>A0A3P8UQD8</accession>
<organism evidence="13 14">
    <name type="scientific">Cynoglossus semilaevis</name>
    <name type="common">Tongue sole</name>
    <dbReference type="NCBI Taxonomy" id="244447"/>
    <lineage>
        <taxon>Eukaryota</taxon>
        <taxon>Metazoa</taxon>
        <taxon>Chordata</taxon>
        <taxon>Craniata</taxon>
        <taxon>Vertebrata</taxon>
        <taxon>Euteleostomi</taxon>
        <taxon>Actinopterygii</taxon>
        <taxon>Neopterygii</taxon>
        <taxon>Teleostei</taxon>
        <taxon>Neoteleostei</taxon>
        <taxon>Acanthomorphata</taxon>
        <taxon>Carangaria</taxon>
        <taxon>Pleuronectiformes</taxon>
        <taxon>Pleuronectoidei</taxon>
        <taxon>Cynoglossidae</taxon>
        <taxon>Cynoglossinae</taxon>
        <taxon>Cynoglossus</taxon>
    </lineage>
</organism>
<evidence type="ECO:0000256" key="11">
    <source>
        <dbReference type="SAM" id="MobiDB-lite"/>
    </source>
</evidence>
<dbReference type="SUPFAM" id="SSF46966">
    <property type="entry name" value="Spectrin repeat"/>
    <property type="match status" value="2"/>
</dbReference>
<feature type="coiled-coil region" evidence="10">
    <location>
        <begin position="196"/>
        <end position="256"/>
    </location>
</feature>
<dbReference type="Pfam" id="PF10541">
    <property type="entry name" value="KASH"/>
    <property type="match status" value="1"/>
</dbReference>
<protein>
    <recommendedName>
        <fullName evidence="12">KASH domain-containing protein</fullName>
    </recommendedName>
</protein>
<keyword evidence="14" id="KW-1185">Reference proteome</keyword>
<evidence type="ECO:0000256" key="4">
    <source>
        <dbReference type="ARBA" id="ARBA00022737"/>
    </source>
</evidence>
<keyword evidence="3 9" id="KW-0812">Transmembrane</keyword>
<name>A0A3P8UQD8_CYNSE</name>
<dbReference type="PANTHER" id="PTHR14514:SF4">
    <property type="entry name" value="NESPRIN-2"/>
    <property type="match status" value="1"/>
</dbReference>
<dbReference type="PANTHER" id="PTHR14514">
    <property type="entry name" value="PKA ANCHORING PROTEIN"/>
    <property type="match status" value="1"/>
</dbReference>
<keyword evidence="10" id="KW-0175">Coiled coil</keyword>
<dbReference type="PROSITE" id="PS51049">
    <property type="entry name" value="KASH"/>
    <property type="match status" value="1"/>
</dbReference>
<feature type="region of interest" description="Disordered" evidence="11">
    <location>
        <begin position="279"/>
        <end position="302"/>
    </location>
</feature>
<evidence type="ECO:0000256" key="2">
    <source>
        <dbReference type="ARBA" id="ARBA00022553"/>
    </source>
</evidence>
<evidence type="ECO:0000256" key="5">
    <source>
        <dbReference type="ARBA" id="ARBA00022989"/>
    </source>
</evidence>
<dbReference type="GO" id="GO:0005640">
    <property type="term" value="C:nuclear outer membrane"/>
    <property type="evidence" value="ECO:0007669"/>
    <property type="project" value="UniProtKB-SubCell"/>
</dbReference>
<reference evidence="13" key="3">
    <citation type="submission" date="2025-09" db="UniProtKB">
        <authorList>
            <consortium name="Ensembl"/>
        </authorList>
    </citation>
    <scope>IDENTIFICATION</scope>
</reference>
<evidence type="ECO:0000313" key="14">
    <source>
        <dbReference type="Proteomes" id="UP000265120"/>
    </source>
</evidence>
<proteinExistence type="inferred from homology"/>
<dbReference type="Proteomes" id="UP000265120">
    <property type="component" value="Chromosome 7"/>
</dbReference>
<dbReference type="Ensembl" id="ENSCSET00000005462.1">
    <property type="protein sequence ID" value="ENSCSEP00000005403.1"/>
    <property type="gene ID" value="ENSCSEG00000003494.1"/>
</dbReference>
<evidence type="ECO:0000259" key="12">
    <source>
        <dbReference type="PROSITE" id="PS51049"/>
    </source>
</evidence>
<keyword evidence="5" id="KW-1133">Transmembrane helix</keyword>
<sequence length="383" mass="43717">IENIKRVSLILDDHQEEQVQELGLMGLAASDQQSGVIERWELLRVQTRVDQQADPQEPGQLRTDLDQLSSWLEDVTPQLEVVQNSNPAASIADMESRARDLKEMQRRFAHYKSLMLSVNLRAETAPDLQQRLCSMNRDWSRVSTGLQQWDAALRKTLMNCQDFHQTLHSLLLWLAHAESRRYAVDINDPQTSVRALQQHQNTLTDLREELQTRQIQQASLHALWSQLQPEDGTEDCDEAQEKLHVTSNKLKMLLRDVDRILLQLQKLLLLFQESQATSDSEGQSSSAESAEEVSTSSTASSPRRYGISPPYIFNRGLRESSPPRSFFYRVLRAAFPLHLLLLLLLMLPCLIPMSESIPSCSLANNFARSFYPMLRYTNGPPPT</sequence>
<reference evidence="13" key="2">
    <citation type="submission" date="2025-08" db="UniProtKB">
        <authorList>
            <consortium name="Ensembl"/>
        </authorList>
    </citation>
    <scope>IDENTIFICATION</scope>
</reference>
<evidence type="ECO:0000256" key="6">
    <source>
        <dbReference type="ARBA" id="ARBA00023136"/>
    </source>
</evidence>
<keyword evidence="2" id="KW-0597">Phosphoprotein</keyword>
<dbReference type="InParanoid" id="A0A3P8UQD8"/>
<evidence type="ECO:0000256" key="9">
    <source>
        <dbReference type="PROSITE-ProRule" id="PRU00385"/>
    </source>
</evidence>
<dbReference type="AlphaFoldDB" id="A0A3P8UQD8"/>
<evidence type="ECO:0000313" key="13">
    <source>
        <dbReference type="Ensembl" id="ENSCSEP00000005403.1"/>
    </source>
</evidence>
<feature type="domain" description="KASH" evidence="12">
    <location>
        <begin position="324"/>
        <end position="383"/>
    </location>
</feature>
<feature type="topological domain" description="Perinuclear space" evidence="9">
    <location>
        <begin position="354"/>
        <end position="383"/>
    </location>
</feature>
<evidence type="ECO:0000256" key="8">
    <source>
        <dbReference type="ARBA" id="ARBA00046312"/>
    </source>
</evidence>
<evidence type="ECO:0000256" key="7">
    <source>
        <dbReference type="ARBA" id="ARBA00023242"/>
    </source>
</evidence>
<comment type="subcellular location">
    <subcellularLocation>
        <location evidence="8">Nucleus outer membrane</location>
        <topology evidence="8">Single-pass type IV membrane protein</topology>
    </subcellularLocation>
</comment>
<keyword evidence="4" id="KW-0677">Repeat</keyword>
<dbReference type="InterPro" id="IPR012315">
    <property type="entry name" value="KASH"/>
</dbReference>
<dbReference type="SMART" id="SM01249">
    <property type="entry name" value="KASH"/>
    <property type="match status" value="1"/>
</dbReference>
<comment type="similarity">
    <text evidence="1">Belongs to the nesprin family.</text>
</comment>
<keyword evidence="7" id="KW-0539">Nucleus</keyword>
<evidence type="ECO:0000256" key="10">
    <source>
        <dbReference type="SAM" id="Coils"/>
    </source>
</evidence>
<evidence type="ECO:0000256" key="1">
    <source>
        <dbReference type="ARBA" id="ARBA00008619"/>
    </source>
</evidence>
<evidence type="ECO:0000256" key="3">
    <source>
        <dbReference type="ARBA" id="ARBA00022692"/>
    </source>
</evidence>